<reference evidence="8" key="2">
    <citation type="submission" date="2020-09" db="EMBL/GenBank/DDBJ databases">
        <authorList>
            <person name="Sun Q."/>
            <person name="Ohkuma M."/>
        </authorList>
    </citation>
    <scope>NUCLEOTIDE SEQUENCE</scope>
    <source>
        <strain evidence="8">JCM 19596</strain>
    </source>
</reference>
<sequence length="834" mass="89612">MTTDTAVEESIDAAADAVGSAWPIHSFVTANPLAGFEDRPFHEAVAAGERRLDGDGYPSADTFRNAWEAGEIDGDELRDRLTDAGYAPDPEAALDRLADAESEATTTNTTDAATTDADAETATDRVDAVVSKWLAAFLDEGRAEWPMPNRSQGFYAAFRTVAPHDGDIPGRDALADLPDDPLDAIRDALADVPVGEWRDVFEYHLTALPGWTGFVKHRAEADGDWQEAHPITLGGYLAVRLALVDRFDAPLTPEDADAPAADDPDESGESGVPLAHAWLAAWEATYRDSLTDAVAAESAALADTGAGEDGSDGERPDAQLVFCIDTRSEILRRHVEEAGDYETYGYAGFFGVPMRFEGYDAALATDACPPIVDAEHYVADRPRPEDAETHETAESRRSLLEAGAETIEDLRKNAATAFSFVENTGVAYGAALAARTLLPNRVYDALERVDDRVPDAHEFCEPTVDYNPDGVHGLREGLTRDEQVEYAANAFELMGLTDLSRLVVFTGHASDTTNNPFDSSLDCGACAGNPGGPNARVLAAICNDDAVQRELRERGIDIPEDTVFLAAEHDTTTDAVELYDGDVPETHADDVESLRADLATAQADAAAERARDMGVDIDESDAGTGVREVERRAADWAETRPEWGLAGNAGLVVGPRALTDDLDLDGRVFLHSYDWTTDESGEALAAIFAGPLVVTQWINTQYYFAAVDNAAYGSGSKITQNPVGNVGVYQGNGGDLRTGLPRESLFAADGTPYHRPLRLSAVVHAPREQVRDAVAANETVAALLGNEWLSLTVVDPTRDHRAFRYETEGWTPLDEEKTAEPTAKGAPTPSVADD</sequence>
<keyword evidence="1 6" id="KW-0813">Transport</keyword>
<protein>
    <recommendedName>
        <fullName evidence="6">Probable inorganic carbon transporter subunit DabA</fullName>
    </recommendedName>
</protein>
<dbReference type="GO" id="GO:0008270">
    <property type="term" value="F:zinc ion binding"/>
    <property type="evidence" value="ECO:0007669"/>
    <property type="project" value="UniProtKB-UniRule"/>
</dbReference>
<comment type="subunit">
    <text evidence="6">Forms a complex with DabB.</text>
</comment>
<dbReference type="EMBL" id="BMPG01000001">
    <property type="protein sequence ID" value="GGL54149.1"/>
    <property type="molecule type" value="Genomic_DNA"/>
</dbReference>
<dbReference type="OrthoDB" id="185928at2157"/>
<dbReference type="Pfam" id="PF10070">
    <property type="entry name" value="DabA"/>
    <property type="match status" value="1"/>
</dbReference>
<feature type="binding site" evidence="6">
    <location>
        <position position="325"/>
    </location>
    <ligand>
        <name>Zn(2+)</name>
        <dbReference type="ChEBI" id="CHEBI:29105"/>
    </ligand>
</feature>
<dbReference type="PANTHER" id="PTHR38344">
    <property type="entry name" value="UPF0753 PROTEIN AQ_863"/>
    <property type="match status" value="1"/>
</dbReference>
<gene>
    <name evidence="6" type="primary">dabA</name>
    <name evidence="8" type="ORF">GCM10009039_10410</name>
</gene>
<dbReference type="Proteomes" id="UP000607197">
    <property type="component" value="Unassembled WGS sequence"/>
</dbReference>
<dbReference type="AlphaFoldDB" id="A0A830F9Y0"/>
<name>A0A830F9Y0_9EURY</name>
<accession>A0A830F9Y0</accession>
<evidence type="ECO:0000256" key="3">
    <source>
        <dbReference type="ARBA" id="ARBA00022723"/>
    </source>
</evidence>
<feature type="region of interest" description="Disordered" evidence="7">
    <location>
        <begin position="100"/>
        <end position="120"/>
    </location>
</feature>
<comment type="caution">
    <text evidence="8">The sequence shown here is derived from an EMBL/GenBank/DDBJ whole genome shotgun (WGS) entry which is preliminary data.</text>
</comment>
<keyword evidence="5 6" id="KW-0472">Membrane</keyword>
<organism evidence="8 9">
    <name type="scientific">Halocalculus aciditolerans</name>
    <dbReference type="NCBI Taxonomy" id="1383812"/>
    <lineage>
        <taxon>Archaea</taxon>
        <taxon>Methanobacteriati</taxon>
        <taxon>Methanobacteriota</taxon>
        <taxon>Stenosarchaea group</taxon>
        <taxon>Halobacteria</taxon>
        <taxon>Halobacteriales</taxon>
        <taxon>Halobacteriaceae</taxon>
        <taxon>Halocalculus</taxon>
    </lineage>
</organism>
<proteinExistence type="inferred from homology"/>
<evidence type="ECO:0000256" key="4">
    <source>
        <dbReference type="ARBA" id="ARBA00022833"/>
    </source>
</evidence>
<comment type="function">
    <text evidence="6">Part of an energy-coupled inorganic carbon pump.</text>
</comment>
<evidence type="ECO:0000256" key="1">
    <source>
        <dbReference type="ARBA" id="ARBA00022448"/>
    </source>
</evidence>
<feature type="binding site" evidence="6">
    <location>
        <position position="523"/>
    </location>
    <ligand>
        <name>Zn(2+)</name>
        <dbReference type="ChEBI" id="CHEBI:29105"/>
    </ligand>
</feature>
<evidence type="ECO:0000256" key="2">
    <source>
        <dbReference type="ARBA" id="ARBA00022475"/>
    </source>
</evidence>
<evidence type="ECO:0000313" key="8">
    <source>
        <dbReference type="EMBL" id="GGL54149.1"/>
    </source>
</evidence>
<dbReference type="HAMAP" id="MF_01871">
    <property type="entry name" value="DabA"/>
    <property type="match status" value="1"/>
</dbReference>
<comment type="similarity">
    <text evidence="6">Belongs to the inorganic carbon transporter (TC 9.A.2) DabA family.</text>
</comment>
<feature type="region of interest" description="Disordered" evidence="7">
    <location>
        <begin position="809"/>
        <end position="834"/>
    </location>
</feature>
<keyword evidence="4 6" id="KW-0862">Zinc</keyword>
<feature type="binding site" evidence="6">
    <location>
        <position position="508"/>
    </location>
    <ligand>
        <name>Zn(2+)</name>
        <dbReference type="ChEBI" id="CHEBI:29105"/>
    </ligand>
</feature>
<dbReference type="RefSeq" id="WP_188976529.1">
    <property type="nucleotide sequence ID" value="NZ_BMPG01000001.1"/>
</dbReference>
<feature type="binding site" evidence="6">
    <location>
        <position position="323"/>
    </location>
    <ligand>
        <name>Zn(2+)</name>
        <dbReference type="ChEBI" id="CHEBI:29105"/>
    </ligand>
</feature>
<keyword evidence="2 6" id="KW-1003">Cell membrane</keyword>
<dbReference type="InterPro" id="IPR018752">
    <property type="entry name" value="DabA"/>
</dbReference>
<feature type="compositionally biased region" description="Low complexity" evidence="7">
    <location>
        <begin position="103"/>
        <end position="116"/>
    </location>
</feature>
<evidence type="ECO:0000256" key="5">
    <source>
        <dbReference type="ARBA" id="ARBA00023136"/>
    </source>
</evidence>
<evidence type="ECO:0000313" key="9">
    <source>
        <dbReference type="Proteomes" id="UP000607197"/>
    </source>
</evidence>
<reference evidence="8" key="1">
    <citation type="journal article" date="2014" name="Int. J. Syst. Evol. Microbiol.">
        <title>Complete genome sequence of Corynebacterium casei LMG S-19264T (=DSM 44701T), isolated from a smear-ripened cheese.</title>
        <authorList>
            <consortium name="US DOE Joint Genome Institute (JGI-PGF)"/>
            <person name="Walter F."/>
            <person name="Albersmeier A."/>
            <person name="Kalinowski J."/>
            <person name="Ruckert C."/>
        </authorList>
    </citation>
    <scope>NUCLEOTIDE SEQUENCE</scope>
    <source>
        <strain evidence="8">JCM 19596</strain>
    </source>
</reference>
<comment type="subcellular location">
    <subcellularLocation>
        <location evidence="6">Cell membrane</location>
        <topology evidence="6">Peripheral membrane protein</topology>
    </subcellularLocation>
</comment>
<keyword evidence="3 6" id="KW-0479">Metal-binding</keyword>
<keyword evidence="9" id="KW-1185">Reference proteome</keyword>
<dbReference type="PANTHER" id="PTHR38344:SF1">
    <property type="entry name" value="INORGANIC CARBON TRANSPORTER SUBUNIT DABA-RELATED"/>
    <property type="match status" value="1"/>
</dbReference>
<comment type="cofactor">
    <cofactor evidence="6">
        <name>Zn(2+)</name>
        <dbReference type="ChEBI" id="CHEBI:29105"/>
    </cofactor>
</comment>
<dbReference type="GO" id="GO:0005886">
    <property type="term" value="C:plasma membrane"/>
    <property type="evidence" value="ECO:0007669"/>
    <property type="project" value="UniProtKB-SubCell"/>
</dbReference>
<evidence type="ECO:0000256" key="7">
    <source>
        <dbReference type="SAM" id="MobiDB-lite"/>
    </source>
</evidence>
<evidence type="ECO:0000256" key="6">
    <source>
        <dbReference type="HAMAP-Rule" id="MF_01871"/>
    </source>
</evidence>